<gene>
    <name evidence="3" type="ORF">N7493_008466</name>
</gene>
<evidence type="ECO:0000313" key="4">
    <source>
        <dbReference type="Proteomes" id="UP001215712"/>
    </source>
</evidence>
<name>A0AAD6HHD2_9EURO</name>
<evidence type="ECO:0000313" key="3">
    <source>
        <dbReference type="EMBL" id="KAJ5716555.1"/>
    </source>
</evidence>
<feature type="domain" description="BZIP" evidence="2">
    <location>
        <begin position="26"/>
        <end position="41"/>
    </location>
</feature>
<dbReference type="PANTHER" id="PTHR39607:SF3">
    <property type="entry name" value="BZIP DOMAIN-CONTAINING PROTEIN"/>
    <property type="match status" value="1"/>
</dbReference>
<dbReference type="InterPro" id="IPR052635">
    <property type="entry name" value="Sec_Metab_Biosynth_Reg"/>
</dbReference>
<protein>
    <recommendedName>
        <fullName evidence="2">BZIP domain-containing protein</fullName>
    </recommendedName>
</protein>
<reference evidence="3" key="2">
    <citation type="submission" date="2023-01" db="EMBL/GenBank/DDBJ databases">
        <authorList>
            <person name="Petersen C."/>
        </authorList>
    </citation>
    <scope>NUCLEOTIDE SEQUENCE</scope>
    <source>
        <strain evidence="3">IBT 17514</strain>
    </source>
</reference>
<organism evidence="3 4">
    <name type="scientific">Penicillium malachiteum</name>
    <dbReference type="NCBI Taxonomy" id="1324776"/>
    <lineage>
        <taxon>Eukaryota</taxon>
        <taxon>Fungi</taxon>
        <taxon>Dikarya</taxon>
        <taxon>Ascomycota</taxon>
        <taxon>Pezizomycotina</taxon>
        <taxon>Eurotiomycetes</taxon>
        <taxon>Eurotiomycetidae</taxon>
        <taxon>Eurotiales</taxon>
        <taxon>Aspergillaceae</taxon>
        <taxon>Penicillium</taxon>
    </lineage>
</organism>
<feature type="region of interest" description="Disordered" evidence="1">
    <location>
        <begin position="1"/>
        <end position="43"/>
    </location>
</feature>
<feature type="compositionally biased region" description="Basic and acidic residues" evidence="1">
    <location>
        <begin position="16"/>
        <end position="28"/>
    </location>
</feature>
<dbReference type="InterPro" id="IPR004827">
    <property type="entry name" value="bZIP"/>
</dbReference>
<dbReference type="EMBL" id="JAQJAN010000012">
    <property type="protein sequence ID" value="KAJ5716555.1"/>
    <property type="molecule type" value="Genomic_DNA"/>
</dbReference>
<dbReference type="GO" id="GO:0003700">
    <property type="term" value="F:DNA-binding transcription factor activity"/>
    <property type="evidence" value="ECO:0007669"/>
    <property type="project" value="InterPro"/>
</dbReference>
<reference evidence="3" key="1">
    <citation type="journal article" date="2023" name="IMA Fungus">
        <title>Comparative genomic study of the Penicillium genus elucidates a diverse pangenome and 15 lateral gene transfer events.</title>
        <authorList>
            <person name="Petersen C."/>
            <person name="Sorensen T."/>
            <person name="Nielsen M.R."/>
            <person name="Sondergaard T.E."/>
            <person name="Sorensen J.L."/>
            <person name="Fitzpatrick D.A."/>
            <person name="Frisvad J.C."/>
            <person name="Nielsen K.L."/>
        </authorList>
    </citation>
    <scope>NUCLEOTIDE SEQUENCE</scope>
    <source>
        <strain evidence="3">IBT 17514</strain>
    </source>
</reference>
<feature type="compositionally biased region" description="Polar residues" evidence="1">
    <location>
        <begin position="1"/>
        <end position="10"/>
    </location>
</feature>
<comment type="caution">
    <text evidence="3">The sequence shown here is derived from an EMBL/GenBank/DDBJ whole genome shotgun (WGS) entry which is preliminary data.</text>
</comment>
<dbReference type="AlphaFoldDB" id="A0AAD6HHD2"/>
<sequence>MTTEKSSKSQLAGEDLSPKKQDPLERRRQQNRLSQRNHRRKIRDRIAKLQERVIANELRTVAAFNGWDNPYGSSPLISPAHSCSPYLDVELSLASPSPPSLSTTPTTPFLSSDELTSPPLCLMDSSISEPNSLLEGHAHPFDTPTDLSLLSPVSNFGIPLAIYNRQDNELLHESMSSLEEGLSSQIPVNDKNSLFSIDPVLLYVATAKMTK</sequence>
<evidence type="ECO:0000256" key="1">
    <source>
        <dbReference type="SAM" id="MobiDB-lite"/>
    </source>
</evidence>
<evidence type="ECO:0000259" key="2">
    <source>
        <dbReference type="PROSITE" id="PS00036"/>
    </source>
</evidence>
<accession>A0AAD6HHD2</accession>
<dbReference type="PROSITE" id="PS00036">
    <property type="entry name" value="BZIP_BASIC"/>
    <property type="match status" value="1"/>
</dbReference>
<dbReference type="Proteomes" id="UP001215712">
    <property type="component" value="Unassembled WGS sequence"/>
</dbReference>
<dbReference type="PANTHER" id="PTHR39607">
    <property type="entry name" value="XANTHOCILLIN BIOSYNTHESIS CLUSTER TRANSCRIPTION FACTOR XANC-RELATED"/>
    <property type="match status" value="1"/>
</dbReference>
<dbReference type="CDD" id="cd14688">
    <property type="entry name" value="bZIP_YAP"/>
    <property type="match status" value="1"/>
</dbReference>
<proteinExistence type="predicted"/>
<keyword evidence="4" id="KW-1185">Reference proteome</keyword>